<keyword evidence="2" id="KW-0547">Nucleotide-binding</keyword>
<dbReference type="EMBL" id="OU015568">
    <property type="protein sequence ID" value="CAG5086911.1"/>
    <property type="molecule type" value="Genomic_DNA"/>
</dbReference>
<dbReference type="PANTHER" id="PTHR48012">
    <property type="entry name" value="STERILE20-LIKE KINASE, ISOFORM B-RELATED"/>
    <property type="match status" value="1"/>
</dbReference>
<dbReference type="SUPFAM" id="SSF56112">
    <property type="entry name" value="Protein kinase-like (PK-like)"/>
    <property type="match status" value="1"/>
</dbReference>
<sequence length="445" mass="50790">MTEEAIFPSWTPLSIEKDGFDTKGYFGEVFVLNSAPGQKAQAVKILPIMSNKSDADEFAVDTPEDPNVEVEIIKNVKKLKEENVVAGAPRRMTKVRYVDPLSQHGKAEEQLYKRLTVLKTFKNENILRFRGFQDDGESFWQISDYNPSRSVLDHQRWLGRALKEDETCTITCGVLKALAYLRYRRIVHGNIKASNIMFNIENGEGILSDFRLPGYQRFDELAKPESSLYYMAPELLLTQGKEASEKSDLWALGATICELMSRFPPYNDMTREEVESEMRKTPFKRPNPPSVALDHCKDFLATCFMVPASKRPTAELLMPHPWVCRGLSSGLSHLELTGTMLSDWQQTTLIGVYAPTDTPIPGADTSRPIYKHWDNKVYIFYFESTASWQIAEMKDLGRPRAVLYVQDDVRWPQLIGATWKGWSKKLNKWAPVEDASLDVFYTAED</sequence>
<dbReference type="InterPro" id="IPR011009">
    <property type="entry name" value="Kinase-like_dom_sf"/>
</dbReference>
<evidence type="ECO:0000256" key="1">
    <source>
        <dbReference type="ARBA" id="ARBA00008874"/>
    </source>
</evidence>
<dbReference type="InterPro" id="IPR000719">
    <property type="entry name" value="Prot_kinase_dom"/>
</dbReference>
<keyword evidence="6" id="KW-1185">Reference proteome</keyword>
<dbReference type="Proteomes" id="UP001158576">
    <property type="component" value="Chromosome PAR"/>
</dbReference>
<organism evidence="5 6">
    <name type="scientific">Oikopleura dioica</name>
    <name type="common">Tunicate</name>
    <dbReference type="NCBI Taxonomy" id="34765"/>
    <lineage>
        <taxon>Eukaryota</taxon>
        <taxon>Metazoa</taxon>
        <taxon>Chordata</taxon>
        <taxon>Tunicata</taxon>
        <taxon>Appendicularia</taxon>
        <taxon>Copelata</taxon>
        <taxon>Oikopleuridae</taxon>
        <taxon>Oikopleura</taxon>
    </lineage>
</organism>
<dbReference type="Gene3D" id="1.10.510.10">
    <property type="entry name" value="Transferase(Phosphotransferase) domain 1"/>
    <property type="match status" value="1"/>
</dbReference>
<protein>
    <submittedName>
        <fullName evidence="5">Oidioi.mRNA.OKI2018_I69.PAR.g11400.t1.cds</fullName>
    </submittedName>
</protein>
<dbReference type="Pfam" id="PF00069">
    <property type="entry name" value="Pkinase"/>
    <property type="match status" value="1"/>
</dbReference>
<comment type="similarity">
    <text evidence="1">Belongs to the protein kinase superfamily. STE Ser/Thr protein kinase family. STE20 subfamily.</text>
</comment>
<gene>
    <name evidence="5" type="ORF">OKIOD_LOCUS2958</name>
</gene>
<name>A0ABN7RW57_OIKDI</name>
<reference evidence="5 6" key="1">
    <citation type="submission" date="2021-04" db="EMBL/GenBank/DDBJ databases">
        <authorList>
            <person name="Bliznina A."/>
        </authorList>
    </citation>
    <scope>NUCLEOTIDE SEQUENCE [LARGE SCALE GENOMIC DNA]</scope>
</reference>
<accession>A0ABN7RW57</accession>
<evidence type="ECO:0000256" key="2">
    <source>
        <dbReference type="ARBA" id="ARBA00022741"/>
    </source>
</evidence>
<dbReference type="InterPro" id="IPR050629">
    <property type="entry name" value="STE20/SPS1-PAK"/>
</dbReference>
<evidence type="ECO:0000313" key="5">
    <source>
        <dbReference type="EMBL" id="CAG5086911.1"/>
    </source>
</evidence>
<evidence type="ECO:0000259" key="4">
    <source>
        <dbReference type="Pfam" id="PF00069"/>
    </source>
</evidence>
<evidence type="ECO:0000313" key="6">
    <source>
        <dbReference type="Proteomes" id="UP001158576"/>
    </source>
</evidence>
<feature type="domain" description="Protein kinase" evidence="4">
    <location>
        <begin position="103"/>
        <end position="323"/>
    </location>
</feature>
<evidence type="ECO:0000256" key="3">
    <source>
        <dbReference type="ARBA" id="ARBA00022840"/>
    </source>
</evidence>
<keyword evidence="3" id="KW-0067">ATP-binding</keyword>
<proteinExistence type="inferred from homology"/>